<dbReference type="CDD" id="cd00408">
    <property type="entry name" value="DHDPS-like"/>
    <property type="match status" value="1"/>
</dbReference>
<keyword evidence="1" id="KW-0456">Lyase</keyword>
<comment type="caution">
    <text evidence="4">The sequence shown here is derived from an EMBL/GenBank/DDBJ whole genome shotgun (WGS) entry which is preliminary data.</text>
</comment>
<dbReference type="SUPFAM" id="SSF51569">
    <property type="entry name" value="Aldolase"/>
    <property type="match status" value="1"/>
</dbReference>
<dbReference type="AlphaFoldDB" id="A0A5N5D9D5"/>
<dbReference type="PIRSF" id="PIRSF001365">
    <property type="entry name" value="DHDPS"/>
    <property type="match status" value="1"/>
</dbReference>
<evidence type="ECO:0000256" key="1">
    <source>
        <dbReference type="PIRNR" id="PIRNR001365"/>
    </source>
</evidence>
<keyword evidence="5" id="KW-1185">Reference proteome</keyword>
<dbReference type="GO" id="GO:0008840">
    <property type="term" value="F:4-hydroxy-tetrahydrodipicolinate synthase activity"/>
    <property type="evidence" value="ECO:0007669"/>
    <property type="project" value="TreeGrafter"/>
</dbReference>
<dbReference type="PRINTS" id="PR00146">
    <property type="entry name" value="DHPICSNTHASE"/>
</dbReference>
<dbReference type="Proteomes" id="UP000325902">
    <property type="component" value="Unassembled WGS sequence"/>
</dbReference>
<evidence type="ECO:0000313" key="4">
    <source>
        <dbReference type="EMBL" id="KAB2573990.1"/>
    </source>
</evidence>
<dbReference type="Gene3D" id="3.20.20.70">
    <property type="entry name" value="Aldolase class I"/>
    <property type="match status" value="1"/>
</dbReference>
<reference evidence="4 5" key="1">
    <citation type="journal article" date="2019" name="Sci. Rep.">
        <title>A multi-omics analysis of the grapevine pathogen Lasiodiplodia theobromae reveals that temperature affects the expression of virulence- and pathogenicity-related genes.</title>
        <authorList>
            <person name="Felix C."/>
            <person name="Meneses R."/>
            <person name="Goncalves M.F.M."/>
            <person name="Tilleman L."/>
            <person name="Duarte A.S."/>
            <person name="Jorrin-Novo J.V."/>
            <person name="Van de Peer Y."/>
            <person name="Deforce D."/>
            <person name="Van Nieuwerburgh F."/>
            <person name="Esteves A.C."/>
            <person name="Alves A."/>
        </authorList>
    </citation>
    <scope>NUCLEOTIDE SEQUENCE [LARGE SCALE GENOMIC DNA]</scope>
    <source>
        <strain evidence="4 5">LA-SOL3</strain>
    </source>
</reference>
<dbReference type="Pfam" id="PF00701">
    <property type="entry name" value="DHDPS"/>
    <property type="match status" value="1"/>
</dbReference>
<dbReference type="EMBL" id="VCHE01000050">
    <property type="protein sequence ID" value="KAB2573990.1"/>
    <property type="molecule type" value="Genomic_DNA"/>
</dbReference>
<evidence type="ECO:0000256" key="3">
    <source>
        <dbReference type="PIRSR" id="PIRSR001365-2"/>
    </source>
</evidence>
<organism evidence="4 5">
    <name type="scientific">Lasiodiplodia theobromae</name>
    <dbReference type="NCBI Taxonomy" id="45133"/>
    <lineage>
        <taxon>Eukaryota</taxon>
        <taxon>Fungi</taxon>
        <taxon>Dikarya</taxon>
        <taxon>Ascomycota</taxon>
        <taxon>Pezizomycotina</taxon>
        <taxon>Dothideomycetes</taxon>
        <taxon>Dothideomycetes incertae sedis</taxon>
        <taxon>Botryosphaeriales</taxon>
        <taxon>Botryosphaeriaceae</taxon>
        <taxon>Lasiodiplodia</taxon>
    </lineage>
</organism>
<name>A0A5N5D9D5_9PEZI</name>
<dbReference type="OrthoDB" id="191315at2759"/>
<evidence type="ECO:0000313" key="5">
    <source>
        <dbReference type="Proteomes" id="UP000325902"/>
    </source>
</evidence>
<feature type="active site" description="Proton donor/acceptor" evidence="2">
    <location>
        <position position="169"/>
    </location>
</feature>
<feature type="binding site" evidence="3">
    <location>
        <position position="249"/>
    </location>
    <ligand>
        <name>pyruvate</name>
        <dbReference type="ChEBI" id="CHEBI:15361"/>
    </ligand>
</feature>
<evidence type="ECO:0000256" key="2">
    <source>
        <dbReference type="PIRSR" id="PIRSR001365-1"/>
    </source>
</evidence>
<dbReference type="InterPro" id="IPR002220">
    <property type="entry name" value="DapA-like"/>
</dbReference>
<dbReference type="PANTHER" id="PTHR12128:SF52">
    <property type="entry name" value="4-HYDROXY-2-OXOGLUTARATE ALDOLASE, MITOCHONDRIAL-RELATED"/>
    <property type="match status" value="1"/>
</dbReference>
<comment type="similarity">
    <text evidence="1">Belongs to the DapA family.</text>
</comment>
<dbReference type="InterPro" id="IPR013785">
    <property type="entry name" value="Aldolase_TIM"/>
</dbReference>
<feature type="active site" description="Schiff-base intermediate with substrate" evidence="2">
    <location>
        <position position="199"/>
    </location>
</feature>
<proteinExistence type="inferred from homology"/>
<gene>
    <name evidence="4" type="primary">lga1_1</name>
    <name evidence="4" type="ORF">DBV05_g7375</name>
</gene>
<dbReference type="SMART" id="SM01130">
    <property type="entry name" value="DHDPS"/>
    <property type="match status" value="1"/>
</dbReference>
<dbReference type="PANTHER" id="PTHR12128">
    <property type="entry name" value="DIHYDRODIPICOLINATE SYNTHASE"/>
    <property type="match status" value="1"/>
</dbReference>
<accession>A0A5N5D9D5</accession>
<sequence length="340" mass="35231">MSPHSNGSYTMTSGAVQESAMTNNTGRRPLLPGVYVPTPAFFDPVSEDVDVETTASHAVRLAQAGVAGITTQGSNGEAVHLSHKERNLITSTTRQALDAAGFTNLPVMVGCGAQSTREAIELCQEAHAAGGDYALILPPAYYQGLFNADSVSSFFRDVAAASPIPILIYNYPGAVAGLDLNSDTITALAAAHPNIVGCKLTCGNTGKLARVAAATQAATPSNPGSGFLCTGGSADFTLQTMIAGGSGIIAGLANIAPKACVRLIQLYEAGDLKAARELQAVVARGDWAAIRGGVVGTKSALMSFFGYGGYARKPLPRPGKEENLKWRQGFEELVTVEKAL</sequence>
<protein>
    <submittedName>
        <fullName evidence="4">L-threo-3-deoxy-hexylosonate aldolase</fullName>
    </submittedName>
</protein>